<dbReference type="Proteomes" id="UP000316621">
    <property type="component" value="Chromosome 1"/>
</dbReference>
<keyword evidence="3" id="KW-1185">Reference proteome</keyword>
<evidence type="ECO:0000313" key="3">
    <source>
        <dbReference type="Proteomes" id="UP000316621"/>
    </source>
</evidence>
<reference evidence="2 3" key="1">
    <citation type="journal article" date="2018" name="Science">
        <title>The opium poppy genome and morphinan production.</title>
        <authorList>
            <person name="Guo L."/>
            <person name="Winzer T."/>
            <person name="Yang X."/>
            <person name="Li Y."/>
            <person name="Ning Z."/>
            <person name="He Z."/>
            <person name="Teodor R."/>
            <person name="Lu Y."/>
            <person name="Bowser T.A."/>
            <person name="Graham I.A."/>
            <person name="Ye K."/>
        </authorList>
    </citation>
    <scope>NUCLEOTIDE SEQUENCE [LARGE SCALE GENOMIC DNA]</scope>
    <source>
        <strain evidence="3">cv. HN1</strain>
        <tissue evidence="2">Leaves</tissue>
    </source>
</reference>
<feature type="compositionally biased region" description="Polar residues" evidence="1">
    <location>
        <begin position="60"/>
        <end position="69"/>
    </location>
</feature>
<dbReference type="EMBL" id="CM010715">
    <property type="protein sequence ID" value="RZC43453.1"/>
    <property type="molecule type" value="Genomic_DNA"/>
</dbReference>
<dbReference type="Gramene" id="RZC43453">
    <property type="protein sequence ID" value="RZC43453"/>
    <property type="gene ID" value="C5167_036408"/>
</dbReference>
<gene>
    <name evidence="2" type="ORF">C5167_036408</name>
</gene>
<organism evidence="2 3">
    <name type="scientific">Papaver somniferum</name>
    <name type="common">Opium poppy</name>
    <dbReference type="NCBI Taxonomy" id="3469"/>
    <lineage>
        <taxon>Eukaryota</taxon>
        <taxon>Viridiplantae</taxon>
        <taxon>Streptophyta</taxon>
        <taxon>Embryophyta</taxon>
        <taxon>Tracheophyta</taxon>
        <taxon>Spermatophyta</taxon>
        <taxon>Magnoliopsida</taxon>
        <taxon>Ranunculales</taxon>
        <taxon>Papaveraceae</taxon>
        <taxon>Papaveroideae</taxon>
        <taxon>Papaver</taxon>
    </lineage>
</organism>
<dbReference type="AlphaFoldDB" id="A0A4Y7I3K4"/>
<protein>
    <submittedName>
        <fullName evidence="2">Uncharacterized protein</fullName>
    </submittedName>
</protein>
<feature type="region of interest" description="Disordered" evidence="1">
    <location>
        <begin position="26"/>
        <end position="69"/>
    </location>
</feature>
<feature type="compositionally biased region" description="Basic and acidic residues" evidence="1">
    <location>
        <begin position="26"/>
        <end position="40"/>
    </location>
</feature>
<sequence>MEMEDQLIGDSSECVAKKIGGYVKLSERTESSKTGEDRICYAHTSAGQSSNKKEDDKSINESSTVGSASSTMKRMIEDKMCSCSSRSTGFTNDSKLDKDLHLGRILLLSDDLSSVIAVSASAVITYSYLKDQNLRKTSSHQSRGGKPDSQLAFRSNGYLTLLMAFHFLHCPHAVYRLPKIASRDTQTDKLKVEVVGGNLVGTFSLECTLAIWMWARQRELLADCACL</sequence>
<evidence type="ECO:0000313" key="2">
    <source>
        <dbReference type="EMBL" id="RZC43453.1"/>
    </source>
</evidence>
<accession>A0A4Y7I3K4</accession>
<name>A0A4Y7I3K4_PAPSO</name>
<proteinExistence type="predicted"/>
<evidence type="ECO:0000256" key="1">
    <source>
        <dbReference type="SAM" id="MobiDB-lite"/>
    </source>
</evidence>